<evidence type="ECO:0000256" key="1">
    <source>
        <dbReference type="SAM" id="MobiDB-lite"/>
    </source>
</evidence>
<name>A0A5D2F5P6_GOSDA</name>
<keyword evidence="3" id="KW-1185">Reference proteome</keyword>
<reference evidence="2 3" key="1">
    <citation type="submission" date="2019-06" db="EMBL/GenBank/DDBJ databases">
        <title>WGS assembly of Gossypium darwinii.</title>
        <authorList>
            <person name="Chen Z.J."/>
            <person name="Sreedasyam A."/>
            <person name="Ando A."/>
            <person name="Song Q."/>
            <person name="De L."/>
            <person name="Hulse-Kemp A."/>
            <person name="Ding M."/>
            <person name="Ye W."/>
            <person name="Kirkbride R."/>
            <person name="Jenkins J."/>
            <person name="Plott C."/>
            <person name="Lovell J."/>
            <person name="Lin Y.-M."/>
            <person name="Vaughn R."/>
            <person name="Liu B."/>
            <person name="Li W."/>
            <person name="Simpson S."/>
            <person name="Scheffler B."/>
            <person name="Saski C."/>
            <person name="Grover C."/>
            <person name="Hu G."/>
            <person name="Conover J."/>
            <person name="Carlson J."/>
            <person name="Shu S."/>
            <person name="Boston L."/>
            <person name="Williams M."/>
            <person name="Peterson D."/>
            <person name="Mcgee K."/>
            <person name="Jones D."/>
            <person name="Wendel J."/>
            <person name="Stelly D."/>
            <person name="Grimwood J."/>
            <person name="Schmutz J."/>
        </authorList>
    </citation>
    <scope>NUCLEOTIDE SEQUENCE [LARGE SCALE GENOMIC DNA]</scope>
    <source>
        <strain evidence="2">1808015.09</strain>
    </source>
</reference>
<dbReference type="AlphaFoldDB" id="A0A5D2F5P6"/>
<dbReference type="EMBL" id="CM017696">
    <property type="protein sequence ID" value="TYH00812.1"/>
    <property type="molecule type" value="Genomic_DNA"/>
</dbReference>
<feature type="region of interest" description="Disordered" evidence="1">
    <location>
        <begin position="1"/>
        <end position="36"/>
    </location>
</feature>
<protein>
    <submittedName>
        <fullName evidence="2">Uncharacterized protein</fullName>
    </submittedName>
</protein>
<organism evidence="2 3">
    <name type="scientific">Gossypium darwinii</name>
    <name type="common">Darwin's cotton</name>
    <name type="synonym">Gossypium barbadense var. darwinii</name>
    <dbReference type="NCBI Taxonomy" id="34276"/>
    <lineage>
        <taxon>Eukaryota</taxon>
        <taxon>Viridiplantae</taxon>
        <taxon>Streptophyta</taxon>
        <taxon>Embryophyta</taxon>
        <taxon>Tracheophyta</taxon>
        <taxon>Spermatophyta</taxon>
        <taxon>Magnoliopsida</taxon>
        <taxon>eudicotyledons</taxon>
        <taxon>Gunneridae</taxon>
        <taxon>Pentapetalae</taxon>
        <taxon>rosids</taxon>
        <taxon>malvids</taxon>
        <taxon>Malvales</taxon>
        <taxon>Malvaceae</taxon>
        <taxon>Malvoideae</taxon>
        <taxon>Gossypium</taxon>
    </lineage>
</organism>
<proteinExistence type="predicted"/>
<accession>A0A5D2F5P6</accession>
<feature type="compositionally biased region" description="Basic and acidic residues" evidence="1">
    <location>
        <begin position="1"/>
        <end position="11"/>
    </location>
</feature>
<dbReference type="Proteomes" id="UP000323506">
    <property type="component" value="Chromosome A09"/>
</dbReference>
<sequence>MGRRKGEEGERGAVMADCSVHRRSTPPPLHQSEATRTAGTGRVYEGWVLVVRKLCWRGAWAWRQEAGAYGGLELLGLLVAARGPLCPRVCQNRA</sequence>
<gene>
    <name evidence="2" type="ORF">ES288_A09G007100v1</name>
</gene>
<evidence type="ECO:0000313" key="3">
    <source>
        <dbReference type="Proteomes" id="UP000323506"/>
    </source>
</evidence>
<evidence type="ECO:0000313" key="2">
    <source>
        <dbReference type="EMBL" id="TYH00812.1"/>
    </source>
</evidence>